<evidence type="ECO:0000256" key="1">
    <source>
        <dbReference type="SAM" id="MobiDB-lite"/>
    </source>
</evidence>
<accession>A0ABS8ULI2</accession>
<feature type="region of interest" description="Disordered" evidence="1">
    <location>
        <begin position="1"/>
        <end position="55"/>
    </location>
</feature>
<dbReference type="Proteomes" id="UP000823775">
    <property type="component" value="Unassembled WGS sequence"/>
</dbReference>
<sequence>MPHAKAELREEDSSEFEFQTGRLDLQSLDSERREKKSFTRWSKTEPDNRGKLQLPDTMPHAKARADATNKAHEAHVPAFVNKRADLGLLPLMGRPINSKIKTVSSHLKGMKLLFFSGDESFEIYEDYGGQDGCVRCLVTIVEDQIAQIIPDSRKEMEKIKEGKPTGTSTLNSNKEAQVYPPGNKKQLSYASEHVLQFQGKGKDWVNGASNILGYNYTHYFQGPKNEA</sequence>
<keyword evidence="3" id="KW-1185">Reference proteome</keyword>
<dbReference type="EMBL" id="JACEIK010002156">
    <property type="protein sequence ID" value="MCD9559495.1"/>
    <property type="molecule type" value="Genomic_DNA"/>
</dbReference>
<name>A0ABS8ULI2_DATST</name>
<evidence type="ECO:0000313" key="3">
    <source>
        <dbReference type="Proteomes" id="UP000823775"/>
    </source>
</evidence>
<feature type="compositionally biased region" description="Basic and acidic residues" evidence="1">
    <location>
        <begin position="29"/>
        <end position="50"/>
    </location>
</feature>
<evidence type="ECO:0000313" key="2">
    <source>
        <dbReference type="EMBL" id="MCD9559495.1"/>
    </source>
</evidence>
<gene>
    <name evidence="2" type="ORF">HAX54_017456</name>
</gene>
<organism evidence="2 3">
    <name type="scientific">Datura stramonium</name>
    <name type="common">Jimsonweed</name>
    <name type="synonym">Common thornapple</name>
    <dbReference type="NCBI Taxonomy" id="4076"/>
    <lineage>
        <taxon>Eukaryota</taxon>
        <taxon>Viridiplantae</taxon>
        <taxon>Streptophyta</taxon>
        <taxon>Embryophyta</taxon>
        <taxon>Tracheophyta</taxon>
        <taxon>Spermatophyta</taxon>
        <taxon>Magnoliopsida</taxon>
        <taxon>eudicotyledons</taxon>
        <taxon>Gunneridae</taxon>
        <taxon>Pentapetalae</taxon>
        <taxon>asterids</taxon>
        <taxon>lamiids</taxon>
        <taxon>Solanales</taxon>
        <taxon>Solanaceae</taxon>
        <taxon>Solanoideae</taxon>
        <taxon>Datureae</taxon>
        <taxon>Datura</taxon>
    </lineage>
</organism>
<reference evidence="2 3" key="1">
    <citation type="journal article" date="2021" name="BMC Genomics">
        <title>Datura genome reveals duplications of psychoactive alkaloid biosynthetic genes and high mutation rate following tissue culture.</title>
        <authorList>
            <person name="Rajewski A."/>
            <person name="Carter-House D."/>
            <person name="Stajich J."/>
            <person name="Litt A."/>
        </authorList>
    </citation>
    <scope>NUCLEOTIDE SEQUENCE [LARGE SCALE GENOMIC DNA]</scope>
    <source>
        <strain evidence="2">AR-01</strain>
    </source>
</reference>
<comment type="caution">
    <text evidence="2">The sequence shown here is derived from an EMBL/GenBank/DDBJ whole genome shotgun (WGS) entry which is preliminary data.</text>
</comment>
<proteinExistence type="predicted"/>
<protein>
    <submittedName>
        <fullName evidence="2">Uncharacterized protein</fullName>
    </submittedName>
</protein>